<dbReference type="Gene3D" id="3.40.50.300">
    <property type="entry name" value="P-loop containing nucleotide triphosphate hydrolases"/>
    <property type="match status" value="1"/>
</dbReference>
<dbReference type="STRING" id="114686.BM536_005190"/>
<organism evidence="2 3">
    <name type="scientific">Streptomyces phaeoluteigriseus</name>
    <dbReference type="NCBI Taxonomy" id="114686"/>
    <lineage>
        <taxon>Bacteria</taxon>
        <taxon>Bacillati</taxon>
        <taxon>Actinomycetota</taxon>
        <taxon>Actinomycetes</taxon>
        <taxon>Kitasatosporales</taxon>
        <taxon>Streptomycetaceae</taxon>
        <taxon>Streptomyces</taxon>
        <taxon>Streptomyces aurantiacus group</taxon>
    </lineage>
</organism>
<name>A0A1V6MYD0_9ACTN</name>
<dbReference type="AlphaFoldDB" id="A0A1V6MYD0"/>
<reference evidence="3" key="1">
    <citation type="submission" date="2016-11" db="EMBL/GenBank/DDBJ databases">
        <authorList>
            <person name="Schniete J.K."/>
            <person name="Salih T."/>
            <person name="Algora Gallardo L."/>
            <person name="Martinez Fernandez S."/>
            <person name="Herron P.R."/>
        </authorList>
    </citation>
    <scope>NUCLEOTIDE SEQUENCE [LARGE SCALE GENOMIC DNA]</scope>
    <source>
        <strain evidence="3">DSM 41896</strain>
    </source>
</reference>
<dbReference type="Pfam" id="PF00350">
    <property type="entry name" value="Dynamin_N"/>
    <property type="match status" value="1"/>
</dbReference>
<dbReference type="Proteomes" id="UP000184286">
    <property type="component" value="Unassembled WGS sequence"/>
</dbReference>
<dbReference type="InterPro" id="IPR027417">
    <property type="entry name" value="P-loop_NTPase"/>
</dbReference>
<comment type="caution">
    <text evidence="2">The sequence shown here is derived from an EMBL/GenBank/DDBJ whole genome shotgun (WGS) entry which is preliminary data.</text>
</comment>
<protein>
    <recommendedName>
        <fullName evidence="1">Dynamin N-terminal domain-containing protein</fullName>
    </recommendedName>
</protein>
<dbReference type="SUPFAM" id="SSF52540">
    <property type="entry name" value="P-loop containing nucleoside triphosphate hydrolases"/>
    <property type="match status" value="1"/>
</dbReference>
<evidence type="ECO:0000313" key="3">
    <source>
        <dbReference type="Proteomes" id="UP000184286"/>
    </source>
</evidence>
<sequence>MAQPMRIAVAGQIKRGKSTLVNALLGDEVCETGQLELTFNVSEFHHAEQPRLLVHFKDGRPVEEWPPDALSRLTVRDAGALRQLRAIRKVEVAGPARCCAASGSWTRRGWEVCTGRTRTTRCRSWASTIRWSGRTPPGCSSGWAGTPGPCTP</sequence>
<feature type="domain" description="Dynamin N-terminal" evidence="1">
    <location>
        <begin position="7"/>
        <end position="59"/>
    </location>
</feature>
<dbReference type="InterPro" id="IPR045063">
    <property type="entry name" value="Dynamin_N"/>
</dbReference>
<accession>A0A1V6MYD0</accession>
<proteinExistence type="predicted"/>
<dbReference type="EMBL" id="MPOH02000005">
    <property type="protein sequence ID" value="OQD57365.1"/>
    <property type="molecule type" value="Genomic_DNA"/>
</dbReference>
<dbReference type="OrthoDB" id="9802035at2"/>
<reference evidence="2 3" key="2">
    <citation type="submission" date="2017-02" db="EMBL/GenBank/DDBJ databases">
        <title>Draft genome sequence of Streptomyces phaeoluteigriseus type strain DSM41896.</title>
        <authorList>
            <person name="Salih T.S."/>
            <person name="Algora Gallardo L."/>
            <person name="Melo Santos T."/>
            <person name="Filgueira Martinez S."/>
            <person name="Herron P.R."/>
        </authorList>
    </citation>
    <scope>NUCLEOTIDE SEQUENCE [LARGE SCALE GENOMIC DNA]</scope>
    <source>
        <strain evidence="2 3">DSM 41896</strain>
    </source>
</reference>
<gene>
    <name evidence="2" type="ORF">BM536_005190</name>
</gene>
<evidence type="ECO:0000313" key="2">
    <source>
        <dbReference type="EMBL" id="OQD57365.1"/>
    </source>
</evidence>
<evidence type="ECO:0000259" key="1">
    <source>
        <dbReference type="Pfam" id="PF00350"/>
    </source>
</evidence>